<sequence length="109" mass="11639">MFVLLGVVRTIVTRSEPTADPPTALWAILAVAGLAGIIGGVAAFRGNKTWARLAYLFVMVLVFGCPVGTIVSVLWLLGISRHMAACEKIRRARIIRSSPVQPGPALDLD</sequence>
<keyword evidence="1" id="KW-0812">Transmembrane</keyword>
<gene>
    <name evidence="2" type="ORF">J8F10_33890</name>
</gene>
<evidence type="ECO:0008006" key="4">
    <source>
        <dbReference type="Google" id="ProtNLM"/>
    </source>
</evidence>
<keyword evidence="1" id="KW-1133">Transmembrane helix</keyword>
<feature type="transmembrane region" description="Helical" evidence="1">
    <location>
        <begin position="24"/>
        <end position="44"/>
    </location>
</feature>
<dbReference type="Proteomes" id="UP000676565">
    <property type="component" value="Unassembled WGS sequence"/>
</dbReference>
<keyword evidence="3" id="KW-1185">Reference proteome</keyword>
<organism evidence="2 3">
    <name type="scientific">Gemmata palustris</name>
    <dbReference type="NCBI Taxonomy" id="2822762"/>
    <lineage>
        <taxon>Bacteria</taxon>
        <taxon>Pseudomonadati</taxon>
        <taxon>Planctomycetota</taxon>
        <taxon>Planctomycetia</taxon>
        <taxon>Gemmatales</taxon>
        <taxon>Gemmataceae</taxon>
        <taxon>Gemmata</taxon>
    </lineage>
</organism>
<evidence type="ECO:0000256" key="1">
    <source>
        <dbReference type="SAM" id="Phobius"/>
    </source>
</evidence>
<dbReference type="RefSeq" id="WP_210661409.1">
    <property type="nucleotide sequence ID" value="NZ_JAGKQQ010000001.1"/>
</dbReference>
<evidence type="ECO:0000313" key="3">
    <source>
        <dbReference type="Proteomes" id="UP000676565"/>
    </source>
</evidence>
<feature type="transmembrane region" description="Helical" evidence="1">
    <location>
        <begin position="56"/>
        <end position="78"/>
    </location>
</feature>
<dbReference type="EMBL" id="JAGKQQ010000001">
    <property type="protein sequence ID" value="MBP3960246.1"/>
    <property type="molecule type" value="Genomic_DNA"/>
</dbReference>
<comment type="caution">
    <text evidence="2">The sequence shown here is derived from an EMBL/GenBank/DDBJ whole genome shotgun (WGS) entry which is preliminary data.</text>
</comment>
<evidence type="ECO:0000313" key="2">
    <source>
        <dbReference type="EMBL" id="MBP3960246.1"/>
    </source>
</evidence>
<protein>
    <recommendedName>
        <fullName evidence="4">DUF4064 domain-containing protein</fullName>
    </recommendedName>
</protein>
<proteinExistence type="predicted"/>
<reference evidence="2 3" key="1">
    <citation type="submission" date="2021-04" db="EMBL/GenBank/DDBJ databases">
        <authorList>
            <person name="Ivanova A."/>
        </authorList>
    </citation>
    <scope>NUCLEOTIDE SEQUENCE [LARGE SCALE GENOMIC DNA]</scope>
    <source>
        <strain evidence="2 3">G18</strain>
    </source>
</reference>
<accession>A0ABS5C2P2</accession>
<name>A0ABS5C2P2_9BACT</name>
<keyword evidence="1" id="KW-0472">Membrane</keyword>